<evidence type="ECO:0000256" key="4">
    <source>
        <dbReference type="ARBA" id="ARBA00022989"/>
    </source>
</evidence>
<reference evidence="7 8" key="2">
    <citation type="journal article" date="2011" name="J. Bacteriol.">
        <title>Complete genome sequence of strain HTCC2503T of Parvularcula bermudensis, the type species of the order "Parvularculales" in the class Alphaproteobacteria.</title>
        <authorList>
            <person name="Oh H.M."/>
            <person name="Kang I."/>
            <person name="Vergin K.L."/>
            <person name="Kang D."/>
            <person name="Rhee K.H."/>
            <person name="Giovannoni S.J."/>
            <person name="Cho J.C."/>
        </authorList>
    </citation>
    <scope>NUCLEOTIDE SEQUENCE [LARGE SCALE GENOMIC DNA]</scope>
    <source>
        <strain evidence="8">ATCC BAA-594 / HTCC2503 / KCTC 12087</strain>
    </source>
</reference>
<reference evidence="8" key="1">
    <citation type="submission" date="2010-08" db="EMBL/GenBank/DDBJ databases">
        <title>Genome sequence of Parvularcula bermudensis HTCC2503.</title>
        <authorList>
            <person name="Kang D.-M."/>
            <person name="Oh H.-M."/>
            <person name="Cho J.-C."/>
        </authorList>
    </citation>
    <scope>NUCLEOTIDE SEQUENCE [LARGE SCALE GENOMIC DNA]</scope>
    <source>
        <strain evidence="8">ATCC BAA-594 / HTCC2503 / KCTC 12087</strain>
    </source>
</reference>
<evidence type="ECO:0000256" key="3">
    <source>
        <dbReference type="ARBA" id="ARBA00022692"/>
    </source>
</evidence>
<keyword evidence="5 6" id="KW-0472">Membrane</keyword>
<feature type="transmembrane region" description="Helical" evidence="6">
    <location>
        <begin position="94"/>
        <end position="123"/>
    </location>
</feature>
<feature type="transmembrane region" description="Helical" evidence="6">
    <location>
        <begin position="387"/>
        <end position="405"/>
    </location>
</feature>
<dbReference type="STRING" id="314260.PB2503_08979"/>
<feature type="transmembrane region" description="Helical" evidence="6">
    <location>
        <begin position="144"/>
        <end position="162"/>
    </location>
</feature>
<protein>
    <submittedName>
        <fullName evidence="7">Putative permease</fullName>
    </submittedName>
</protein>
<dbReference type="PANTHER" id="PTHR33529:SF6">
    <property type="entry name" value="YJGP_YJGQ FAMILY PERMEASE"/>
    <property type="match status" value="1"/>
</dbReference>
<dbReference type="GO" id="GO:0043190">
    <property type="term" value="C:ATP-binding cassette (ABC) transporter complex"/>
    <property type="evidence" value="ECO:0007669"/>
    <property type="project" value="TreeGrafter"/>
</dbReference>
<dbReference type="GO" id="GO:0015920">
    <property type="term" value="P:lipopolysaccharide transport"/>
    <property type="evidence" value="ECO:0007669"/>
    <property type="project" value="TreeGrafter"/>
</dbReference>
<dbReference type="HOGENOM" id="CLU_028799_7_1_5"/>
<evidence type="ECO:0000313" key="7">
    <source>
        <dbReference type="EMBL" id="ADM09849.1"/>
    </source>
</evidence>
<dbReference type="KEGG" id="pbr:PB2503_08979"/>
<dbReference type="InterPro" id="IPR005495">
    <property type="entry name" value="LptG/LptF_permease"/>
</dbReference>
<dbReference type="Pfam" id="PF03739">
    <property type="entry name" value="LptF_LptG"/>
    <property type="match status" value="1"/>
</dbReference>
<gene>
    <name evidence="7" type="ordered locus">PB2503_08979</name>
</gene>
<sequence>MKRISIWSSTSFFGERVTRRYCACYRTASCREGQPLVDKQHRARLLTLLDRYIFKQVAVPFLLILACTTAVIWFTQMLQRVDLMVEDGGSLLSFLRVTVLLIPSLVGVILPFAVFAAVLYALNLFVTDSELPAMRAAGASRLRLARPVLVLSILAALVSLYINADLQPKTYRQLRQTVEDVRSDIAQSLIREGVFVQPTAQITVFAQEVRPGGQFIGLFINDSSDPRETKTYTAERGLFQMAETGPKLLLIEGTVQYRDRETGRVDVFRYIETAVDLAAFDRGSGGRSLDETERTVSQLLNPDLSDPSIARLADRYRAAGHARLATPLYCPALAVVALCFLLSPPISRRGYGQQVLMAIGCALLLRTGGFLLQGLAADLGALNGLQYIVPLAVILLGSVYLSGLVRLEGTRLVIAAGLQRGRTGTA</sequence>
<organism evidence="7 8">
    <name type="scientific">Parvularcula bermudensis (strain ATCC BAA-594 / HTCC2503 / KCTC 12087)</name>
    <dbReference type="NCBI Taxonomy" id="314260"/>
    <lineage>
        <taxon>Bacteria</taxon>
        <taxon>Pseudomonadati</taxon>
        <taxon>Pseudomonadota</taxon>
        <taxon>Alphaproteobacteria</taxon>
        <taxon>Parvularculales</taxon>
        <taxon>Parvularculaceae</taxon>
        <taxon>Parvularcula</taxon>
    </lineage>
</organism>
<evidence type="ECO:0000256" key="2">
    <source>
        <dbReference type="ARBA" id="ARBA00022475"/>
    </source>
</evidence>
<name>E0TCF9_PARBH</name>
<dbReference type="EMBL" id="CP002156">
    <property type="protein sequence ID" value="ADM09849.1"/>
    <property type="molecule type" value="Genomic_DNA"/>
</dbReference>
<evidence type="ECO:0000313" key="8">
    <source>
        <dbReference type="Proteomes" id="UP000001302"/>
    </source>
</evidence>
<accession>E0TCF9</accession>
<keyword evidence="2" id="KW-1003">Cell membrane</keyword>
<feature type="transmembrane region" description="Helical" evidence="6">
    <location>
        <begin position="355"/>
        <end position="375"/>
    </location>
</feature>
<dbReference type="PANTHER" id="PTHR33529">
    <property type="entry name" value="SLR0882 PROTEIN-RELATED"/>
    <property type="match status" value="1"/>
</dbReference>
<feature type="transmembrane region" description="Helical" evidence="6">
    <location>
        <begin position="324"/>
        <end position="343"/>
    </location>
</feature>
<dbReference type="AlphaFoldDB" id="E0TCF9"/>
<evidence type="ECO:0000256" key="6">
    <source>
        <dbReference type="SAM" id="Phobius"/>
    </source>
</evidence>
<keyword evidence="8" id="KW-1185">Reference proteome</keyword>
<evidence type="ECO:0000256" key="5">
    <source>
        <dbReference type="ARBA" id="ARBA00023136"/>
    </source>
</evidence>
<proteinExistence type="predicted"/>
<feature type="transmembrane region" description="Helical" evidence="6">
    <location>
        <begin position="52"/>
        <end position="74"/>
    </location>
</feature>
<keyword evidence="4 6" id="KW-1133">Transmembrane helix</keyword>
<keyword evidence="3 6" id="KW-0812">Transmembrane</keyword>
<evidence type="ECO:0000256" key="1">
    <source>
        <dbReference type="ARBA" id="ARBA00004651"/>
    </source>
</evidence>
<comment type="subcellular location">
    <subcellularLocation>
        <location evidence="1">Cell membrane</location>
        <topology evidence="1">Multi-pass membrane protein</topology>
    </subcellularLocation>
</comment>
<dbReference type="eggNOG" id="COG0795">
    <property type="taxonomic scope" value="Bacteria"/>
</dbReference>
<dbReference type="Proteomes" id="UP000001302">
    <property type="component" value="Chromosome"/>
</dbReference>